<feature type="compositionally biased region" description="Polar residues" evidence="7">
    <location>
        <begin position="807"/>
        <end position="822"/>
    </location>
</feature>
<feature type="region of interest" description="Disordered" evidence="7">
    <location>
        <begin position="872"/>
        <end position="947"/>
    </location>
</feature>
<dbReference type="PROSITE" id="PS50238">
    <property type="entry name" value="RHOGAP"/>
    <property type="match status" value="1"/>
</dbReference>
<dbReference type="FunFam" id="1.20.1270.60:FF:000094">
    <property type="entry name" value="SLIT-ROBO Rho GTPase-activating 2 protein"/>
    <property type="match status" value="1"/>
</dbReference>
<keyword evidence="3 5" id="KW-0175">Coiled coil</keyword>
<dbReference type="SMART" id="SM00326">
    <property type="entry name" value="SH3"/>
    <property type="match status" value="1"/>
</dbReference>
<dbReference type="AlphaFoldDB" id="A0A1W0XA54"/>
<dbReference type="Gene3D" id="1.10.555.10">
    <property type="entry name" value="Rho GTPase activation protein"/>
    <property type="match status" value="1"/>
</dbReference>
<dbReference type="Pfam" id="PF00611">
    <property type="entry name" value="FCH"/>
    <property type="match status" value="1"/>
</dbReference>
<dbReference type="FunFam" id="1.10.555.10:FF:000026">
    <property type="entry name" value="Rho GTPase activating protein 4"/>
    <property type="match status" value="1"/>
</dbReference>
<dbReference type="PANTHER" id="PTHR14166">
    <property type="entry name" value="SLIT-ROBO RHO GTPASE ACTIVATING PROTEIN"/>
    <property type="match status" value="1"/>
</dbReference>
<dbReference type="EMBL" id="MTYJ01000007">
    <property type="protein sequence ID" value="OQV24407.1"/>
    <property type="molecule type" value="Genomic_DNA"/>
</dbReference>
<dbReference type="PROSITE" id="PS51741">
    <property type="entry name" value="F_BAR"/>
    <property type="match status" value="1"/>
</dbReference>
<feature type="region of interest" description="Disordered" evidence="7">
    <location>
        <begin position="391"/>
        <end position="412"/>
    </location>
</feature>
<proteinExistence type="predicted"/>
<evidence type="ECO:0000256" key="2">
    <source>
        <dbReference type="ARBA" id="ARBA00022468"/>
    </source>
</evidence>
<dbReference type="Proteomes" id="UP000192578">
    <property type="component" value="Unassembled WGS sequence"/>
</dbReference>
<dbReference type="SUPFAM" id="SSF48350">
    <property type="entry name" value="GTPase activation domain, GAP"/>
    <property type="match status" value="1"/>
</dbReference>
<name>A0A1W0XA54_HYPEX</name>
<dbReference type="SUPFAM" id="SSF50044">
    <property type="entry name" value="SH3-domain"/>
    <property type="match status" value="1"/>
</dbReference>
<keyword evidence="2" id="KW-0343">GTPase activation</keyword>
<evidence type="ECO:0000256" key="5">
    <source>
        <dbReference type="PROSITE-ProRule" id="PRU01077"/>
    </source>
</evidence>
<feature type="region of interest" description="Disordered" evidence="7">
    <location>
        <begin position="1145"/>
        <end position="1206"/>
    </location>
</feature>
<dbReference type="SUPFAM" id="SSF103657">
    <property type="entry name" value="BAR/IMD domain-like"/>
    <property type="match status" value="1"/>
</dbReference>
<dbReference type="SMART" id="SM00055">
    <property type="entry name" value="FCH"/>
    <property type="match status" value="1"/>
</dbReference>
<feature type="domain" description="F-BAR" evidence="10">
    <location>
        <begin position="1"/>
        <end position="294"/>
    </location>
</feature>
<evidence type="ECO:0000256" key="3">
    <source>
        <dbReference type="ARBA" id="ARBA00023054"/>
    </source>
</evidence>
<dbReference type="InterPro" id="IPR001060">
    <property type="entry name" value="FCH_dom"/>
</dbReference>
<dbReference type="Gene3D" id="2.30.30.40">
    <property type="entry name" value="SH3 Domains"/>
    <property type="match status" value="1"/>
</dbReference>
<protein>
    <submittedName>
        <fullName evidence="11">SLIT-ROBO Rho GTPase-activating protein 3</fullName>
    </submittedName>
</protein>
<dbReference type="Pfam" id="PF14604">
    <property type="entry name" value="SH3_9"/>
    <property type="match status" value="1"/>
</dbReference>
<gene>
    <name evidence="11" type="ORF">BV898_01941</name>
</gene>
<feature type="compositionally biased region" description="Polar residues" evidence="7">
    <location>
        <begin position="997"/>
        <end position="1007"/>
    </location>
</feature>
<evidence type="ECO:0000313" key="12">
    <source>
        <dbReference type="Proteomes" id="UP000192578"/>
    </source>
</evidence>
<keyword evidence="12" id="KW-1185">Reference proteome</keyword>
<dbReference type="InterPro" id="IPR027267">
    <property type="entry name" value="AH/BAR_dom_sf"/>
</dbReference>
<feature type="compositionally biased region" description="Low complexity" evidence="7">
    <location>
        <begin position="823"/>
        <end position="845"/>
    </location>
</feature>
<dbReference type="InterPro" id="IPR000198">
    <property type="entry name" value="RhoGAP_dom"/>
</dbReference>
<dbReference type="InterPro" id="IPR051627">
    <property type="entry name" value="SLIT-ROBO_RhoGAP"/>
</dbReference>
<feature type="coiled-coil region" evidence="6">
    <location>
        <begin position="261"/>
        <end position="288"/>
    </location>
</feature>
<evidence type="ECO:0000313" key="11">
    <source>
        <dbReference type="EMBL" id="OQV24407.1"/>
    </source>
</evidence>
<dbReference type="InterPro" id="IPR001452">
    <property type="entry name" value="SH3_domain"/>
</dbReference>
<dbReference type="GO" id="GO:0005096">
    <property type="term" value="F:GTPase activator activity"/>
    <property type="evidence" value="ECO:0007669"/>
    <property type="project" value="UniProtKB-KW"/>
</dbReference>
<evidence type="ECO:0000256" key="7">
    <source>
        <dbReference type="SAM" id="MobiDB-lite"/>
    </source>
</evidence>
<feature type="region of interest" description="Disordered" evidence="7">
    <location>
        <begin position="980"/>
        <end position="1096"/>
    </location>
</feature>
<sequence length="1206" mass="135073">MGNQLSSDSAQASDIRLQLDRQLRCLDERQEQQVNIVAELQEFYRRRADVEIEHAKSLDRLAKNLTQKQKTEKQRRDQWPLCSVFSLYETLIHVTKKQSRDHAVLGELLQNNLVNRLVQTGEDLTRIYRKCRDIGVESHEELFKVHNELHTALKTYFLCLGEFRTTETKFLASDEQRKKMRDALPEEKRARNRKLKVWTKECAKKEAKYGEAKLKLLKARNEYLLSLNSANAALQKYFAEDLPELMDCMDFGLHRAVSSAMKLHQNAFEQVELRSRRYEQEVKQCIDNFDSRADKQKFIEAHHTVFMLPRKFDFRSQIGEDLREVTNDASVEDELKLRFAQLGQRLTALRTNNEEIWKTLDSAERTLIKMIDTVDCDVEALFNANGSATLAEEKRRTEAQTNGTPAPPTTPIAKVPETAVIKKKADKAETEQFYLTKFQEYTLNSNLMTRLQAKQKLLQNALGPDNLNGGRTGAGLVIRHSTLPPKPRRRRIAQMGSASQRPKLFGGSLEEYLEATGQEIPLILTSCIRVIRLYGLHHQGIFRISGSQIEINNFRDAFERGEDPLADVCDGSDMNNIAGVFKLYLRDLREALFPLYMFDQLMEISKVDAKDEFVKQIKELLMSLPRPVFVVLRYLIAFLNHLSEFSDENMMDRFNLAICFGPTLLPIPESRDQVQYQQRVNVLIKNIFLYQEDIFPANFGTVYEKYDLDVGIDATINEGPGSAENLSDEEGEPLTLSEEDTEHYEATAVYAFKARNDAELTMQKGDSLLLLVQMNPEWWKARLMNGSGNEGLVPDKYVEIKRRISSNGLRNGTHDANGNGLQTSISESLGSGSGSSSTATSGEESVAPSNVASTLNLSIRASPVTTVTDAYTTATDSSKSDEDGDYQSPWKFPAEQLVITEKTPREELEERRRKGVESATASYPIQTTPVPPTSTSSSSPSPKLLTNSFSKETVPRYYFGSASPSPVQGSVRSAFPQFQSMRRSNHPETISRHPEQASRSLSSNSVNKDGHTDTPDLVLNLPLKSDSPSYRNGGTSEDGRSTVSDQSPEGTVAEQFARSNQGTMKKGDVRSTPQKSEGQRVAAPASPSLNNFSLGPYKEQSSKVLLPKYDVSPYHQHHSHHSDPSASIDELLESLKAVASPSLTGGGINGALHAGSESPRPVVAPKPQLKSKPTPTRKPLVVVTSGKNSSDVLRTVRDASSKPTSC</sequence>
<feature type="domain" description="Rho-GAP" evidence="9">
    <location>
        <begin position="507"/>
        <end position="695"/>
    </location>
</feature>
<evidence type="ECO:0000259" key="8">
    <source>
        <dbReference type="PROSITE" id="PS50002"/>
    </source>
</evidence>
<comment type="caution">
    <text evidence="11">The sequence shown here is derived from an EMBL/GenBank/DDBJ whole genome shotgun (WGS) entry which is preliminary data.</text>
</comment>
<dbReference type="SMART" id="SM00324">
    <property type="entry name" value="RhoGAP"/>
    <property type="match status" value="1"/>
</dbReference>
<evidence type="ECO:0000259" key="10">
    <source>
        <dbReference type="PROSITE" id="PS51741"/>
    </source>
</evidence>
<feature type="region of interest" description="Disordered" evidence="7">
    <location>
        <begin position="807"/>
        <end position="850"/>
    </location>
</feature>
<dbReference type="GO" id="GO:0007165">
    <property type="term" value="P:signal transduction"/>
    <property type="evidence" value="ECO:0007669"/>
    <property type="project" value="InterPro"/>
</dbReference>
<dbReference type="OrthoDB" id="5981864at2759"/>
<dbReference type="PROSITE" id="PS50002">
    <property type="entry name" value="SH3"/>
    <property type="match status" value="1"/>
</dbReference>
<evidence type="ECO:0000256" key="4">
    <source>
        <dbReference type="PROSITE-ProRule" id="PRU00192"/>
    </source>
</evidence>
<feature type="compositionally biased region" description="Basic and acidic residues" evidence="7">
    <location>
        <begin position="902"/>
        <end position="916"/>
    </location>
</feature>
<feature type="compositionally biased region" description="Polar residues" evidence="7">
    <location>
        <begin position="1026"/>
        <end position="1049"/>
    </location>
</feature>
<dbReference type="CDD" id="cd07656">
    <property type="entry name" value="F-BAR_srGAP"/>
    <property type="match status" value="1"/>
</dbReference>
<evidence type="ECO:0000259" key="9">
    <source>
        <dbReference type="PROSITE" id="PS50238"/>
    </source>
</evidence>
<keyword evidence="1 4" id="KW-0728">SH3 domain</keyword>
<dbReference type="InterPro" id="IPR008936">
    <property type="entry name" value="Rho_GTPase_activation_prot"/>
</dbReference>
<evidence type="ECO:0000256" key="6">
    <source>
        <dbReference type="SAM" id="Coils"/>
    </source>
</evidence>
<feature type="compositionally biased region" description="Basic and acidic residues" evidence="7">
    <location>
        <begin position="985"/>
        <end position="996"/>
    </location>
</feature>
<dbReference type="Gene3D" id="1.20.1270.60">
    <property type="entry name" value="Arfaptin homology (AH) domain/BAR domain"/>
    <property type="match status" value="1"/>
</dbReference>
<dbReference type="InterPro" id="IPR031160">
    <property type="entry name" value="F_BAR_dom"/>
</dbReference>
<feature type="compositionally biased region" description="Low complexity" evidence="7">
    <location>
        <begin position="933"/>
        <end position="942"/>
    </location>
</feature>
<dbReference type="Pfam" id="PF00620">
    <property type="entry name" value="RhoGAP"/>
    <property type="match status" value="1"/>
</dbReference>
<reference evidence="12" key="1">
    <citation type="submission" date="2017-01" db="EMBL/GenBank/DDBJ databases">
        <title>Comparative genomics of anhydrobiosis in the tardigrade Hypsibius dujardini.</title>
        <authorList>
            <person name="Yoshida Y."/>
            <person name="Koutsovoulos G."/>
            <person name="Laetsch D."/>
            <person name="Stevens L."/>
            <person name="Kumar S."/>
            <person name="Horikawa D."/>
            <person name="Ishino K."/>
            <person name="Komine S."/>
            <person name="Tomita M."/>
            <person name="Blaxter M."/>
            <person name="Arakawa K."/>
        </authorList>
    </citation>
    <scope>NUCLEOTIDE SEQUENCE [LARGE SCALE GENOMIC DNA]</scope>
    <source>
        <strain evidence="12">Z151</strain>
    </source>
</reference>
<evidence type="ECO:0000256" key="1">
    <source>
        <dbReference type="ARBA" id="ARBA00022443"/>
    </source>
</evidence>
<dbReference type="InterPro" id="IPR036028">
    <property type="entry name" value="SH3-like_dom_sf"/>
</dbReference>
<accession>A0A1W0XA54</accession>
<organism evidence="11 12">
    <name type="scientific">Hypsibius exemplaris</name>
    <name type="common">Freshwater tardigrade</name>
    <dbReference type="NCBI Taxonomy" id="2072580"/>
    <lineage>
        <taxon>Eukaryota</taxon>
        <taxon>Metazoa</taxon>
        <taxon>Ecdysozoa</taxon>
        <taxon>Tardigrada</taxon>
        <taxon>Eutardigrada</taxon>
        <taxon>Parachela</taxon>
        <taxon>Hypsibioidea</taxon>
        <taxon>Hypsibiidae</taxon>
        <taxon>Hypsibius</taxon>
    </lineage>
</organism>
<feature type="domain" description="SH3" evidence="8">
    <location>
        <begin position="741"/>
        <end position="803"/>
    </location>
</feature>